<protein>
    <recommendedName>
        <fullName evidence="4">F-box domain-containing protein</fullName>
    </recommendedName>
</protein>
<gene>
    <name evidence="2" type="ORF">E2562_033213</name>
</gene>
<evidence type="ECO:0000313" key="3">
    <source>
        <dbReference type="Proteomes" id="UP000479710"/>
    </source>
</evidence>
<dbReference type="AlphaFoldDB" id="A0A6G1BPQ6"/>
<sequence length="114" mass="12193">MEEEAMVLLPDDLLANVVGRLQPCSLAASRKDWRTSSTTGACCAPTSSLSASTPSSSYKDLDAPGEEATPVDYRTFRVVVFSSPPSLPEAALSPHDEGEERRKAKEYGDKSSQG</sequence>
<feature type="region of interest" description="Disordered" evidence="1">
    <location>
        <begin position="29"/>
        <end position="67"/>
    </location>
</feature>
<dbReference type="Proteomes" id="UP000479710">
    <property type="component" value="Unassembled WGS sequence"/>
</dbReference>
<feature type="compositionally biased region" description="Basic and acidic residues" evidence="1">
    <location>
        <begin position="94"/>
        <end position="114"/>
    </location>
</feature>
<evidence type="ECO:0008006" key="4">
    <source>
        <dbReference type="Google" id="ProtNLM"/>
    </source>
</evidence>
<accession>A0A6G1BPQ6</accession>
<feature type="region of interest" description="Disordered" evidence="1">
    <location>
        <begin position="85"/>
        <end position="114"/>
    </location>
</feature>
<feature type="compositionally biased region" description="Low complexity" evidence="1">
    <location>
        <begin position="44"/>
        <end position="57"/>
    </location>
</feature>
<comment type="caution">
    <text evidence="2">The sequence shown here is derived from an EMBL/GenBank/DDBJ whole genome shotgun (WGS) entry which is preliminary data.</text>
</comment>
<dbReference type="EMBL" id="SPHZ02000012">
    <property type="protein sequence ID" value="KAF0889822.1"/>
    <property type="molecule type" value="Genomic_DNA"/>
</dbReference>
<organism evidence="2 3">
    <name type="scientific">Oryza meyeriana var. granulata</name>
    <dbReference type="NCBI Taxonomy" id="110450"/>
    <lineage>
        <taxon>Eukaryota</taxon>
        <taxon>Viridiplantae</taxon>
        <taxon>Streptophyta</taxon>
        <taxon>Embryophyta</taxon>
        <taxon>Tracheophyta</taxon>
        <taxon>Spermatophyta</taxon>
        <taxon>Magnoliopsida</taxon>
        <taxon>Liliopsida</taxon>
        <taxon>Poales</taxon>
        <taxon>Poaceae</taxon>
        <taxon>BOP clade</taxon>
        <taxon>Oryzoideae</taxon>
        <taxon>Oryzeae</taxon>
        <taxon>Oryzinae</taxon>
        <taxon>Oryza</taxon>
        <taxon>Oryza meyeriana</taxon>
    </lineage>
</organism>
<name>A0A6G1BPQ6_9ORYZ</name>
<evidence type="ECO:0000313" key="2">
    <source>
        <dbReference type="EMBL" id="KAF0889822.1"/>
    </source>
</evidence>
<evidence type="ECO:0000256" key="1">
    <source>
        <dbReference type="SAM" id="MobiDB-lite"/>
    </source>
</evidence>
<proteinExistence type="predicted"/>
<keyword evidence="3" id="KW-1185">Reference proteome</keyword>
<reference evidence="2 3" key="1">
    <citation type="submission" date="2019-11" db="EMBL/GenBank/DDBJ databases">
        <title>Whole genome sequence of Oryza granulata.</title>
        <authorList>
            <person name="Li W."/>
        </authorList>
    </citation>
    <scope>NUCLEOTIDE SEQUENCE [LARGE SCALE GENOMIC DNA]</scope>
    <source>
        <strain evidence="3">cv. Menghai</strain>
        <tissue evidence="2">Leaf</tissue>
    </source>
</reference>